<gene>
    <name evidence="13" type="ORF">BCR43DRAFT_493346</name>
</gene>
<accession>A0A1X2HAE7</accession>
<evidence type="ECO:0000256" key="12">
    <source>
        <dbReference type="SAM" id="Phobius"/>
    </source>
</evidence>
<keyword evidence="11" id="KW-0407">Ion channel</keyword>
<evidence type="ECO:0000313" key="13">
    <source>
        <dbReference type="EMBL" id="ORY95643.1"/>
    </source>
</evidence>
<keyword evidence="5 12" id="KW-0812">Transmembrane</keyword>
<dbReference type="OrthoDB" id="206005at2759"/>
<keyword evidence="9" id="KW-0406">Ion transport</keyword>
<feature type="transmembrane region" description="Helical" evidence="12">
    <location>
        <begin position="58"/>
        <end position="80"/>
    </location>
</feature>
<evidence type="ECO:0000256" key="7">
    <source>
        <dbReference type="ARBA" id="ARBA00022958"/>
    </source>
</evidence>
<name>A0A1X2HAE7_SYNRA</name>
<dbReference type="GO" id="GO:0042802">
    <property type="term" value="F:identical protein binding"/>
    <property type="evidence" value="ECO:0007669"/>
    <property type="project" value="InterPro"/>
</dbReference>
<organism evidence="13 14">
    <name type="scientific">Syncephalastrum racemosum</name>
    <name type="common">Filamentous fungus</name>
    <dbReference type="NCBI Taxonomy" id="13706"/>
    <lineage>
        <taxon>Eukaryota</taxon>
        <taxon>Fungi</taxon>
        <taxon>Fungi incertae sedis</taxon>
        <taxon>Mucoromycota</taxon>
        <taxon>Mucoromycotina</taxon>
        <taxon>Mucoromycetes</taxon>
        <taxon>Mucorales</taxon>
        <taxon>Syncephalastraceae</taxon>
        <taxon>Syncephalastrum</taxon>
    </lineage>
</organism>
<dbReference type="OMA" id="TPAFCEY"/>
<evidence type="ECO:0000256" key="9">
    <source>
        <dbReference type="ARBA" id="ARBA00023065"/>
    </source>
</evidence>
<evidence type="ECO:0000256" key="4">
    <source>
        <dbReference type="ARBA" id="ARBA00022538"/>
    </source>
</evidence>
<proteinExistence type="inferred from homology"/>
<protein>
    <submittedName>
        <fullName evidence="13">Uncharacterized protein</fullName>
    </submittedName>
</protein>
<sequence length="272" mass="29778">MNATTLTNEISDIVYGIAAISLDVPSLGLTIPLLEILHAVLINYTYRKALRENHSQIGWGQGLLATIVMSAGGGSTAAILRGEPLGILKSNRYWGIYGATYWLMFSNPYFFQMIQFLFSIPVIEQVFTAADGILRNQAVVHAGIEGVRASLGDDKWVAKIICGTLAGCGGGLWVDAFRLTNPQWTFSTPRLLHTASIDMKASFATATFYTLMTNEAACEWLNLPVFSRPQVQAWSAVVLASGLVYRSIVMQLQQAPKVIAPEVEMVEEKKSQ</sequence>
<dbReference type="GO" id="GO:0012505">
    <property type="term" value="C:endomembrane system"/>
    <property type="evidence" value="ECO:0007669"/>
    <property type="project" value="UniProtKB-SubCell"/>
</dbReference>
<comment type="subcellular location">
    <subcellularLocation>
        <location evidence="1">Endomembrane system</location>
        <topology evidence="1">Multi-pass membrane protein</topology>
    </subcellularLocation>
</comment>
<dbReference type="GO" id="GO:0005267">
    <property type="term" value="F:potassium channel activity"/>
    <property type="evidence" value="ECO:0007669"/>
    <property type="project" value="UniProtKB-KW"/>
</dbReference>
<dbReference type="InterPro" id="IPR007866">
    <property type="entry name" value="TRIC_channel"/>
</dbReference>
<evidence type="ECO:0000313" key="14">
    <source>
        <dbReference type="Proteomes" id="UP000242180"/>
    </source>
</evidence>
<evidence type="ECO:0000256" key="2">
    <source>
        <dbReference type="ARBA" id="ARBA00005766"/>
    </source>
</evidence>
<evidence type="ECO:0000256" key="10">
    <source>
        <dbReference type="ARBA" id="ARBA00023136"/>
    </source>
</evidence>
<dbReference type="InParanoid" id="A0A1X2HAE7"/>
<dbReference type="Proteomes" id="UP000242180">
    <property type="component" value="Unassembled WGS sequence"/>
</dbReference>
<keyword evidence="3" id="KW-0813">Transport</keyword>
<keyword evidence="4" id="KW-0633">Potassium transport</keyword>
<evidence type="ECO:0000256" key="1">
    <source>
        <dbReference type="ARBA" id="ARBA00004127"/>
    </source>
</evidence>
<feature type="transmembrane region" description="Helical" evidence="12">
    <location>
        <begin position="92"/>
        <end position="111"/>
    </location>
</feature>
<comment type="caution">
    <text evidence="13">The sequence shown here is derived from an EMBL/GenBank/DDBJ whole genome shotgun (WGS) entry which is preliminary data.</text>
</comment>
<reference evidence="13 14" key="1">
    <citation type="submission" date="2016-07" db="EMBL/GenBank/DDBJ databases">
        <title>Pervasive Adenine N6-methylation of Active Genes in Fungi.</title>
        <authorList>
            <consortium name="DOE Joint Genome Institute"/>
            <person name="Mondo S.J."/>
            <person name="Dannebaum R.O."/>
            <person name="Kuo R.C."/>
            <person name="Labutti K."/>
            <person name="Haridas S."/>
            <person name="Kuo A."/>
            <person name="Salamov A."/>
            <person name="Ahrendt S.R."/>
            <person name="Lipzen A."/>
            <person name="Sullivan W."/>
            <person name="Andreopoulos W.B."/>
            <person name="Clum A."/>
            <person name="Lindquist E."/>
            <person name="Daum C."/>
            <person name="Ramamoorthy G.K."/>
            <person name="Gryganskyi A."/>
            <person name="Culley D."/>
            <person name="Magnuson J.K."/>
            <person name="James T.Y."/>
            <person name="O'Malley M.A."/>
            <person name="Stajich J.E."/>
            <person name="Spatafora J.W."/>
            <person name="Visel A."/>
            <person name="Grigoriev I.V."/>
        </authorList>
    </citation>
    <scope>NUCLEOTIDE SEQUENCE [LARGE SCALE GENOMIC DNA]</scope>
    <source>
        <strain evidence="13 14">NRRL 2496</strain>
    </source>
</reference>
<evidence type="ECO:0000256" key="11">
    <source>
        <dbReference type="ARBA" id="ARBA00023303"/>
    </source>
</evidence>
<keyword evidence="7" id="KW-0630">Potassium</keyword>
<keyword evidence="14" id="KW-1185">Reference proteome</keyword>
<keyword evidence="10 12" id="KW-0472">Membrane</keyword>
<evidence type="ECO:0000256" key="3">
    <source>
        <dbReference type="ARBA" id="ARBA00022448"/>
    </source>
</evidence>
<keyword evidence="6" id="KW-0631">Potassium channel</keyword>
<evidence type="ECO:0000256" key="5">
    <source>
        <dbReference type="ARBA" id="ARBA00022692"/>
    </source>
</evidence>
<evidence type="ECO:0000256" key="8">
    <source>
        <dbReference type="ARBA" id="ARBA00022989"/>
    </source>
</evidence>
<dbReference type="GO" id="GO:0016020">
    <property type="term" value="C:membrane"/>
    <property type="evidence" value="ECO:0007669"/>
    <property type="project" value="InterPro"/>
</dbReference>
<keyword evidence="8 12" id="KW-1133">Transmembrane helix</keyword>
<dbReference type="EMBL" id="MCGN01000006">
    <property type="protein sequence ID" value="ORY95643.1"/>
    <property type="molecule type" value="Genomic_DNA"/>
</dbReference>
<comment type="similarity">
    <text evidence="2">Belongs to the TMEM38 family.</text>
</comment>
<dbReference type="Pfam" id="PF05197">
    <property type="entry name" value="TRIC"/>
    <property type="match status" value="1"/>
</dbReference>
<evidence type="ECO:0000256" key="6">
    <source>
        <dbReference type="ARBA" id="ARBA00022826"/>
    </source>
</evidence>
<dbReference type="AlphaFoldDB" id="A0A1X2HAE7"/>